<dbReference type="AlphaFoldDB" id="A0A0F9I601"/>
<protein>
    <submittedName>
        <fullName evidence="1">Uncharacterized protein</fullName>
    </submittedName>
</protein>
<dbReference type="EMBL" id="LAZR01013213">
    <property type="protein sequence ID" value="KKM23016.1"/>
    <property type="molecule type" value="Genomic_DNA"/>
</dbReference>
<evidence type="ECO:0000313" key="1">
    <source>
        <dbReference type="EMBL" id="KKM23016.1"/>
    </source>
</evidence>
<organism evidence="1">
    <name type="scientific">marine sediment metagenome</name>
    <dbReference type="NCBI Taxonomy" id="412755"/>
    <lineage>
        <taxon>unclassified sequences</taxon>
        <taxon>metagenomes</taxon>
        <taxon>ecological metagenomes</taxon>
    </lineage>
</organism>
<accession>A0A0F9I601</accession>
<proteinExistence type="predicted"/>
<sequence length="53" mass="6252">MPERLKILQEERDQELKTELEKVDWPIDYGTIKVQIRNGKPSIATIEETIKLD</sequence>
<name>A0A0F9I601_9ZZZZ</name>
<gene>
    <name evidence="1" type="ORF">LCGC14_1619460</name>
</gene>
<comment type="caution">
    <text evidence="1">The sequence shown here is derived from an EMBL/GenBank/DDBJ whole genome shotgun (WGS) entry which is preliminary data.</text>
</comment>
<reference evidence="1" key="1">
    <citation type="journal article" date="2015" name="Nature">
        <title>Complex archaea that bridge the gap between prokaryotes and eukaryotes.</title>
        <authorList>
            <person name="Spang A."/>
            <person name="Saw J.H."/>
            <person name="Jorgensen S.L."/>
            <person name="Zaremba-Niedzwiedzka K."/>
            <person name="Martijn J."/>
            <person name="Lind A.E."/>
            <person name="van Eijk R."/>
            <person name="Schleper C."/>
            <person name="Guy L."/>
            <person name="Ettema T.J."/>
        </authorList>
    </citation>
    <scope>NUCLEOTIDE SEQUENCE</scope>
</reference>